<dbReference type="GO" id="GO:0032993">
    <property type="term" value="C:protein-DNA complex"/>
    <property type="evidence" value="ECO:0007669"/>
    <property type="project" value="TreeGrafter"/>
</dbReference>
<evidence type="ECO:0000259" key="11">
    <source>
        <dbReference type="PROSITE" id="PS51755"/>
    </source>
</evidence>
<feature type="modified residue" description="4-aspartylphosphate" evidence="8">
    <location>
        <position position="50"/>
    </location>
</feature>
<dbReference type="FunFam" id="1.10.10.10:FF:000018">
    <property type="entry name" value="DNA-binding response regulator ResD"/>
    <property type="match status" value="1"/>
</dbReference>
<reference evidence="12 13" key="1">
    <citation type="submission" date="2019-08" db="EMBL/GenBank/DDBJ databases">
        <title>In-depth cultivation of the pig gut microbiome towards novel bacterial diversity and tailored functional studies.</title>
        <authorList>
            <person name="Wylensek D."/>
            <person name="Hitch T.C.A."/>
            <person name="Clavel T."/>
        </authorList>
    </citation>
    <scope>NUCLEOTIDE SEQUENCE [LARGE SCALE GENOMIC DNA]</scope>
    <source>
        <strain evidence="12 13">NM-380-WT-3C1</strain>
    </source>
</reference>
<sequence length="222" mass="24874">MIIVVEDDDSIRSLELYTLKSVGFEAIGCADASSLFKELETKRPELIILDIMLPDKDGVTILKELRKNMNVPIIMATAKGSEFDKVESLDLGADDYLVKPFGMMEMVSRIKAVLRRAGNISDSKVKLCGIEIDTSQHEVKVDGQSVVLTLKEYELLLFLMRSPEIVFSRDDLLVKIWGLSSLSETRTVDAHIKTLRQKIGAKGLLIETVRGVGYKFHEQNDI</sequence>
<dbReference type="Gene3D" id="1.10.10.10">
    <property type="entry name" value="Winged helix-like DNA-binding domain superfamily/Winged helix DNA-binding domain"/>
    <property type="match status" value="1"/>
</dbReference>
<dbReference type="GO" id="GO:0006355">
    <property type="term" value="P:regulation of DNA-templated transcription"/>
    <property type="evidence" value="ECO:0007669"/>
    <property type="project" value="InterPro"/>
</dbReference>
<gene>
    <name evidence="12" type="ORF">FYJ80_07535</name>
</gene>
<evidence type="ECO:0000256" key="9">
    <source>
        <dbReference type="PROSITE-ProRule" id="PRU01091"/>
    </source>
</evidence>
<protein>
    <recommendedName>
        <fullName evidence="1">Phosphate regulon transcriptional regulatory protein PhoB</fullName>
    </recommendedName>
</protein>
<evidence type="ECO:0000256" key="5">
    <source>
        <dbReference type="ARBA" id="ARBA00023125"/>
    </source>
</evidence>
<evidence type="ECO:0000313" key="12">
    <source>
        <dbReference type="EMBL" id="MSU06626.1"/>
    </source>
</evidence>
<dbReference type="Gene3D" id="6.10.250.690">
    <property type="match status" value="1"/>
</dbReference>
<dbReference type="InterPro" id="IPR016032">
    <property type="entry name" value="Sig_transdc_resp-reg_C-effctor"/>
</dbReference>
<dbReference type="CDD" id="cd00383">
    <property type="entry name" value="trans_reg_C"/>
    <property type="match status" value="1"/>
</dbReference>
<evidence type="ECO:0000313" key="13">
    <source>
        <dbReference type="Proteomes" id="UP000460549"/>
    </source>
</evidence>
<dbReference type="GO" id="GO:0000976">
    <property type="term" value="F:transcription cis-regulatory region binding"/>
    <property type="evidence" value="ECO:0007669"/>
    <property type="project" value="TreeGrafter"/>
</dbReference>
<name>A0A7X2PCX4_9SPIO</name>
<comment type="function">
    <text evidence="7">This protein is a positive regulator for the phosphate regulon. Transcription of this operon is positively regulated by PhoB and PhoR when phosphate is limited.</text>
</comment>
<dbReference type="SMART" id="SM00448">
    <property type="entry name" value="REC"/>
    <property type="match status" value="1"/>
</dbReference>
<dbReference type="GO" id="GO:0005829">
    <property type="term" value="C:cytosol"/>
    <property type="evidence" value="ECO:0007669"/>
    <property type="project" value="TreeGrafter"/>
</dbReference>
<dbReference type="SUPFAM" id="SSF46894">
    <property type="entry name" value="C-terminal effector domain of the bipartite response regulators"/>
    <property type="match status" value="1"/>
</dbReference>
<dbReference type="InterPro" id="IPR036388">
    <property type="entry name" value="WH-like_DNA-bd_sf"/>
</dbReference>
<evidence type="ECO:0000256" key="1">
    <source>
        <dbReference type="ARBA" id="ARBA00013332"/>
    </source>
</evidence>
<evidence type="ECO:0000256" key="7">
    <source>
        <dbReference type="ARBA" id="ARBA00024735"/>
    </source>
</evidence>
<evidence type="ECO:0000256" key="2">
    <source>
        <dbReference type="ARBA" id="ARBA00022553"/>
    </source>
</evidence>
<evidence type="ECO:0000256" key="3">
    <source>
        <dbReference type="ARBA" id="ARBA00023012"/>
    </source>
</evidence>
<organism evidence="12 13">
    <name type="scientific">Bullifex porci</name>
    <dbReference type="NCBI Taxonomy" id="2606638"/>
    <lineage>
        <taxon>Bacteria</taxon>
        <taxon>Pseudomonadati</taxon>
        <taxon>Spirochaetota</taxon>
        <taxon>Spirochaetia</taxon>
        <taxon>Spirochaetales</taxon>
        <taxon>Spirochaetaceae</taxon>
        <taxon>Bullifex</taxon>
    </lineage>
</organism>
<dbReference type="GO" id="GO:0000156">
    <property type="term" value="F:phosphorelay response regulator activity"/>
    <property type="evidence" value="ECO:0007669"/>
    <property type="project" value="TreeGrafter"/>
</dbReference>
<dbReference type="InterPro" id="IPR039420">
    <property type="entry name" value="WalR-like"/>
</dbReference>
<dbReference type="EMBL" id="VUNN01000014">
    <property type="protein sequence ID" value="MSU06626.1"/>
    <property type="molecule type" value="Genomic_DNA"/>
</dbReference>
<dbReference type="Pfam" id="PF00072">
    <property type="entry name" value="Response_reg"/>
    <property type="match status" value="1"/>
</dbReference>
<feature type="domain" description="Response regulatory" evidence="10">
    <location>
        <begin position="1"/>
        <end position="114"/>
    </location>
</feature>
<evidence type="ECO:0000256" key="6">
    <source>
        <dbReference type="ARBA" id="ARBA00023163"/>
    </source>
</evidence>
<evidence type="ECO:0000256" key="8">
    <source>
        <dbReference type="PROSITE-ProRule" id="PRU00169"/>
    </source>
</evidence>
<keyword evidence="5 9" id="KW-0238">DNA-binding</keyword>
<accession>A0A7X2PCX4</accession>
<dbReference type="SUPFAM" id="SSF52172">
    <property type="entry name" value="CheY-like"/>
    <property type="match status" value="1"/>
</dbReference>
<dbReference type="PROSITE" id="PS51755">
    <property type="entry name" value="OMPR_PHOB"/>
    <property type="match status" value="1"/>
</dbReference>
<feature type="DNA-binding region" description="OmpR/PhoB-type" evidence="9">
    <location>
        <begin position="122"/>
        <end position="218"/>
    </location>
</feature>
<dbReference type="SMART" id="SM00862">
    <property type="entry name" value="Trans_reg_C"/>
    <property type="match status" value="1"/>
</dbReference>
<dbReference type="Gene3D" id="3.40.50.2300">
    <property type="match status" value="1"/>
</dbReference>
<keyword evidence="4" id="KW-0805">Transcription regulation</keyword>
<dbReference type="InterPro" id="IPR011006">
    <property type="entry name" value="CheY-like_superfamily"/>
</dbReference>
<keyword evidence="6" id="KW-0804">Transcription</keyword>
<dbReference type="PANTHER" id="PTHR48111:SF1">
    <property type="entry name" value="TWO-COMPONENT RESPONSE REGULATOR ORR33"/>
    <property type="match status" value="1"/>
</dbReference>
<keyword evidence="2 8" id="KW-0597">Phosphoprotein</keyword>
<dbReference type="Pfam" id="PF00486">
    <property type="entry name" value="Trans_reg_C"/>
    <property type="match status" value="1"/>
</dbReference>
<proteinExistence type="predicted"/>
<feature type="domain" description="OmpR/PhoB-type" evidence="11">
    <location>
        <begin position="122"/>
        <end position="218"/>
    </location>
</feature>
<keyword evidence="13" id="KW-1185">Reference proteome</keyword>
<dbReference type="PROSITE" id="PS50110">
    <property type="entry name" value="RESPONSE_REGULATORY"/>
    <property type="match status" value="1"/>
</dbReference>
<dbReference type="InterPro" id="IPR001867">
    <property type="entry name" value="OmpR/PhoB-type_DNA-bd"/>
</dbReference>
<keyword evidence="3" id="KW-0902">Two-component regulatory system</keyword>
<evidence type="ECO:0000256" key="4">
    <source>
        <dbReference type="ARBA" id="ARBA00023015"/>
    </source>
</evidence>
<evidence type="ECO:0000259" key="10">
    <source>
        <dbReference type="PROSITE" id="PS50110"/>
    </source>
</evidence>
<dbReference type="RefSeq" id="WP_154425613.1">
    <property type="nucleotide sequence ID" value="NZ_JAQYPZ010000268.1"/>
</dbReference>
<dbReference type="InterPro" id="IPR001789">
    <property type="entry name" value="Sig_transdc_resp-reg_receiver"/>
</dbReference>
<comment type="caution">
    <text evidence="12">The sequence shown here is derived from an EMBL/GenBank/DDBJ whole genome shotgun (WGS) entry which is preliminary data.</text>
</comment>
<dbReference type="Proteomes" id="UP000460549">
    <property type="component" value="Unassembled WGS sequence"/>
</dbReference>
<dbReference type="AlphaFoldDB" id="A0A7X2PCX4"/>
<dbReference type="PANTHER" id="PTHR48111">
    <property type="entry name" value="REGULATOR OF RPOS"/>
    <property type="match status" value="1"/>
</dbReference>